<name>E9HV98_DAPPU</name>
<dbReference type="InParanoid" id="E9HV98"/>
<evidence type="ECO:0000313" key="3">
    <source>
        <dbReference type="Proteomes" id="UP000000305"/>
    </source>
</evidence>
<dbReference type="Proteomes" id="UP000000305">
    <property type="component" value="Unassembled WGS sequence"/>
</dbReference>
<organism evidence="2 3">
    <name type="scientific">Daphnia pulex</name>
    <name type="common">Water flea</name>
    <dbReference type="NCBI Taxonomy" id="6669"/>
    <lineage>
        <taxon>Eukaryota</taxon>
        <taxon>Metazoa</taxon>
        <taxon>Ecdysozoa</taxon>
        <taxon>Arthropoda</taxon>
        <taxon>Crustacea</taxon>
        <taxon>Branchiopoda</taxon>
        <taxon>Diplostraca</taxon>
        <taxon>Cladocera</taxon>
        <taxon>Anomopoda</taxon>
        <taxon>Daphniidae</taxon>
        <taxon>Daphnia</taxon>
    </lineage>
</organism>
<keyword evidence="3" id="KW-1185">Reference proteome</keyword>
<gene>
    <name evidence="2" type="ORF">DAPPUDRAFT_118281</name>
</gene>
<dbReference type="KEGG" id="dpx:DAPPUDRAFT_118281"/>
<feature type="compositionally biased region" description="Basic and acidic residues" evidence="1">
    <location>
        <begin position="40"/>
        <end position="51"/>
    </location>
</feature>
<evidence type="ECO:0000256" key="1">
    <source>
        <dbReference type="SAM" id="MobiDB-lite"/>
    </source>
</evidence>
<dbReference type="HOGENOM" id="CLU_327391_0_0_1"/>
<dbReference type="PhylomeDB" id="E9HV98"/>
<dbReference type="AlphaFoldDB" id="E9HV98"/>
<feature type="region of interest" description="Disordered" evidence="1">
    <location>
        <begin position="1"/>
        <end position="122"/>
    </location>
</feature>
<sequence length="879" mass="100122">MGHPRRRRRGRRQPRLHRQNGIRTPIPPKPPPTPPTRGGHAGDRGTDERPNPNRPSSSPGSRHRAAPETTSAQELRPGNSTFSQNTQRPASLPGLAPEHASRAEPGSDALVTATNSQPNPADLMATEKRVEETVTDATTTVTEAQTQVSATNIPAIDITSKDVRQTDATSATAKATDLTKAVTNAGAQIAASERLQTQATSKAPKKINQEDRTVTTTKASLRLNHQEEYLREKLLFQGNIKISSFILEKTRRADDVQLDATNLHHLQLQMIFELLIIGVSFQAAWGNNITVCDCGRAEVIGLMDIELPSYCDKTIASNQSGLEAYNFYVTEEPHTIWNADLCITWRKERTTTGYFFGAFDTIDSMSTTVTTKEKCKQLVNTHLCDGNKMKEVSKNSYEYRGNPKEKGTWMQKITETKKNCATKKVILHRDCLTCPVMSPFGVLTNKTEVTTVITRDVTITWEDPILQKDEKCKLKKVISAIGAKTKQDDGSFKMIDELNQLEFHYEERPYDFCNRTFFKLSNLRNAYIELPKIADQQAMLLFNRQHGMCLSYKTLKLVQCQPVEKQWYKLSQAMVILSFKDPSCCMGFIDSELKHTNKQCKMERFPYYKPWPLQLVWNPKTKQITNGMHCLEAYKDLRVEAVNCSESKTNQQWLFEPDRSQMIGLREEIGPLLAQHHQYIEDKNLERENALLSEIKEIYCGNLQHRKYTTQLLAENNGIQAAIANNLPRCSRLKPNGVHLIVQQCKEMNVTVRGEKTKCGYETRFDSYTIGRDGFSLHPFQECFWKDQIINLNGQSYSWNETTENFTLVHPTYHLETINLQEKFPNIDDNELEYQFLQHKAYETSEFEQQNVLNELITRIHEEGGDSISELTLNKHAES</sequence>
<dbReference type="EMBL" id="GL732845">
    <property type="protein sequence ID" value="EFX64333.1"/>
    <property type="molecule type" value="Genomic_DNA"/>
</dbReference>
<dbReference type="PANTHER" id="PTHR33053:SF9">
    <property type="entry name" value="AGAP000105-PA"/>
    <property type="match status" value="1"/>
</dbReference>
<dbReference type="PANTHER" id="PTHR33053">
    <property type="entry name" value="PROTEIN, PUTATIVE-RELATED"/>
    <property type="match status" value="1"/>
</dbReference>
<feature type="compositionally biased region" description="Basic residues" evidence="1">
    <location>
        <begin position="1"/>
        <end position="20"/>
    </location>
</feature>
<evidence type="ECO:0000313" key="2">
    <source>
        <dbReference type="EMBL" id="EFX64333.1"/>
    </source>
</evidence>
<feature type="compositionally biased region" description="Polar residues" evidence="1">
    <location>
        <begin position="68"/>
        <end position="89"/>
    </location>
</feature>
<protein>
    <submittedName>
        <fullName evidence="2">Uncharacterized protein</fullName>
    </submittedName>
</protein>
<reference evidence="2 3" key="1">
    <citation type="journal article" date="2011" name="Science">
        <title>The ecoresponsive genome of Daphnia pulex.</title>
        <authorList>
            <person name="Colbourne J.K."/>
            <person name="Pfrender M.E."/>
            <person name="Gilbert D."/>
            <person name="Thomas W.K."/>
            <person name="Tucker A."/>
            <person name="Oakley T.H."/>
            <person name="Tokishita S."/>
            <person name="Aerts A."/>
            <person name="Arnold G.J."/>
            <person name="Basu M.K."/>
            <person name="Bauer D.J."/>
            <person name="Caceres C.E."/>
            <person name="Carmel L."/>
            <person name="Casola C."/>
            <person name="Choi J.H."/>
            <person name="Detter J.C."/>
            <person name="Dong Q."/>
            <person name="Dusheyko S."/>
            <person name="Eads B.D."/>
            <person name="Frohlich T."/>
            <person name="Geiler-Samerotte K.A."/>
            <person name="Gerlach D."/>
            <person name="Hatcher P."/>
            <person name="Jogdeo S."/>
            <person name="Krijgsveld J."/>
            <person name="Kriventseva E.V."/>
            <person name="Kultz D."/>
            <person name="Laforsch C."/>
            <person name="Lindquist E."/>
            <person name="Lopez J."/>
            <person name="Manak J.R."/>
            <person name="Muller J."/>
            <person name="Pangilinan J."/>
            <person name="Patwardhan R.P."/>
            <person name="Pitluck S."/>
            <person name="Pritham E.J."/>
            <person name="Rechtsteiner A."/>
            <person name="Rho M."/>
            <person name="Rogozin I.B."/>
            <person name="Sakarya O."/>
            <person name="Salamov A."/>
            <person name="Schaack S."/>
            <person name="Shapiro H."/>
            <person name="Shiga Y."/>
            <person name="Skalitzky C."/>
            <person name="Smith Z."/>
            <person name="Souvorov A."/>
            <person name="Sung W."/>
            <person name="Tang Z."/>
            <person name="Tsuchiya D."/>
            <person name="Tu H."/>
            <person name="Vos H."/>
            <person name="Wang M."/>
            <person name="Wolf Y.I."/>
            <person name="Yamagata H."/>
            <person name="Yamada T."/>
            <person name="Ye Y."/>
            <person name="Shaw J.R."/>
            <person name="Andrews J."/>
            <person name="Crease T.J."/>
            <person name="Tang H."/>
            <person name="Lucas S.M."/>
            <person name="Robertson H.M."/>
            <person name="Bork P."/>
            <person name="Koonin E.V."/>
            <person name="Zdobnov E.M."/>
            <person name="Grigoriev I.V."/>
            <person name="Lynch M."/>
            <person name="Boore J.L."/>
        </authorList>
    </citation>
    <scope>NUCLEOTIDE SEQUENCE [LARGE SCALE GENOMIC DNA]</scope>
</reference>
<accession>E9HV98</accession>
<feature type="compositionally biased region" description="Pro residues" evidence="1">
    <location>
        <begin position="25"/>
        <end position="35"/>
    </location>
</feature>
<proteinExistence type="predicted"/>